<evidence type="ECO:0000256" key="5">
    <source>
        <dbReference type="ARBA" id="ARBA00022573"/>
    </source>
</evidence>
<dbReference type="GO" id="GO:0008939">
    <property type="term" value="F:nicotinate-nucleotide-dimethylbenzimidazole phosphoribosyltransferase activity"/>
    <property type="evidence" value="ECO:0007669"/>
    <property type="project" value="UniProtKB-EC"/>
</dbReference>
<evidence type="ECO:0000256" key="7">
    <source>
        <dbReference type="ARBA" id="ARBA00022679"/>
    </source>
</evidence>
<dbReference type="GO" id="GO:0009236">
    <property type="term" value="P:cobalamin biosynthetic process"/>
    <property type="evidence" value="ECO:0007669"/>
    <property type="project" value="UniProtKB-KW"/>
</dbReference>
<dbReference type="GO" id="GO:0016491">
    <property type="term" value="F:oxidoreductase activity"/>
    <property type="evidence" value="ECO:0007669"/>
    <property type="project" value="UniProtKB-KW"/>
</dbReference>
<evidence type="ECO:0000256" key="2">
    <source>
        <dbReference type="ARBA" id="ARBA00007110"/>
    </source>
</evidence>
<dbReference type="InterPro" id="IPR003200">
    <property type="entry name" value="Nict_dMeBzImd_PRibTrfase"/>
</dbReference>
<evidence type="ECO:0000256" key="9">
    <source>
        <dbReference type="ARBA" id="ARBA00047340"/>
    </source>
</evidence>
<dbReference type="SUPFAM" id="SSF52733">
    <property type="entry name" value="Nicotinate mononucleotide:5,6-dimethylbenzimidazole phosphoribosyltransferase (CobT)"/>
    <property type="match status" value="1"/>
</dbReference>
<dbReference type="Gene3D" id="1.10.1610.10">
    <property type="match status" value="1"/>
</dbReference>
<evidence type="ECO:0000259" key="11">
    <source>
        <dbReference type="Pfam" id="PF00881"/>
    </source>
</evidence>
<dbReference type="InterPro" id="IPR000415">
    <property type="entry name" value="Nitroreductase-like"/>
</dbReference>
<dbReference type="PANTHER" id="PTHR43463:SF1">
    <property type="entry name" value="NICOTINATE-NUCLEOTIDE--DIMETHYLBENZIMIDAZOLE PHOSPHORIBOSYLTRANSFERASE"/>
    <property type="match status" value="1"/>
</dbReference>
<dbReference type="InterPro" id="IPR036087">
    <property type="entry name" value="Nict_dMeBzImd_PRibTrfase_sf"/>
</dbReference>
<evidence type="ECO:0000313" key="12">
    <source>
        <dbReference type="EMBL" id="NNG40445.1"/>
    </source>
</evidence>
<gene>
    <name evidence="12" type="primary">bluB</name>
    <name evidence="12" type="ORF">HJ588_14345</name>
</gene>
<sequence length="584" mass="59560">MTAPEHGFRRPTPVVGDRSSARERGADPTGWRMSEAVVEGLDAAIGARRDLRRYRPDAVPEPYVEKVLRAGHSAPSVGHSQPWRFIVVTDPALRDRAAHMADRARIRQAAGLTPDRAARLLDLKLEGIREAPLGIVVACDRRAAAGGVLGRATFPDTDLWSCACAIQNMWLTARTLGLGMGWVTLFEPVELAELLGLPDGVETLGWLCLGWPDERPPSPGLERAAWSRRLPLDEVVMRDGWHEHAPPTSHLRGPGAEKLVTATDSADDVLTPPDALGVLDRAVSRVAALLDGRVAGGSLVLAGADHPVAALGVSAFEPSVTRDVLTAAVEGTSAGAVAARAAGLEVVAVDAGVSGDPVAGAVDARVAGPRGDLAGAPALSASAVRELVNRGRTIGASAAATGMVALGEVGIGNTTIAGALTCALLTLRPDEVAGLGAGADDAIVARKRQVIADALSRAGAVADPIELLAELGGPEIAVLTGVVLGAASAGAPVVLDGLATSVAAALAIRIEGGVQAYLVAGQRSREAAHDAVLTELGLEPLLQLRLRAGEGVGACLAASLLAQGAAIRAGTAKTIAPTDGSLGD</sequence>
<comment type="caution">
    <text evidence="12">The sequence shown here is derived from an EMBL/GenBank/DDBJ whole genome shotgun (WGS) entry which is preliminary data.</text>
</comment>
<dbReference type="EMBL" id="JABENB010000002">
    <property type="protein sequence ID" value="NNG40445.1"/>
    <property type="molecule type" value="Genomic_DNA"/>
</dbReference>
<comment type="catalytic activity">
    <reaction evidence="9">
        <text>5,6-dimethylbenzimidazole + nicotinate beta-D-ribonucleotide = alpha-ribazole 5'-phosphate + nicotinate + H(+)</text>
        <dbReference type="Rhea" id="RHEA:11196"/>
        <dbReference type="ChEBI" id="CHEBI:15378"/>
        <dbReference type="ChEBI" id="CHEBI:15890"/>
        <dbReference type="ChEBI" id="CHEBI:32544"/>
        <dbReference type="ChEBI" id="CHEBI:57502"/>
        <dbReference type="ChEBI" id="CHEBI:57918"/>
        <dbReference type="EC" id="2.4.2.21"/>
    </reaction>
</comment>
<feature type="domain" description="Nitroreductase" evidence="11">
    <location>
        <begin position="46"/>
        <end position="211"/>
    </location>
</feature>
<comment type="pathway">
    <text evidence="1">Nucleoside biosynthesis; alpha-ribazole biosynthesis; alpha-ribazole from 5,6-dimethylbenzimidazole: step 1/2.</text>
</comment>
<comment type="similarity">
    <text evidence="2">Belongs to the CobT family.</text>
</comment>
<dbReference type="UniPathway" id="UPA00061">
    <property type="reaction ID" value="UER00516"/>
</dbReference>
<protein>
    <recommendedName>
        <fullName evidence="4">Nicotinate-nucleotide--dimethylbenzimidazole phosphoribosyltransferase</fullName>
        <ecNumber evidence="3">2.4.2.21</ecNumber>
    </recommendedName>
    <alternativeName>
        <fullName evidence="8">N(1)-alpha-phosphoribosyltransferase</fullName>
    </alternativeName>
</protein>
<keyword evidence="5" id="KW-0169">Cobalamin biosynthesis</keyword>
<keyword evidence="12" id="KW-0560">Oxidoreductase</keyword>
<evidence type="ECO:0000313" key="13">
    <source>
        <dbReference type="Proteomes" id="UP000557772"/>
    </source>
</evidence>
<dbReference type="InterPro" id="IPR029479">
    <property type="entry name" value="Nitroreductase"/>
</dbReference>
<dbReference type="InterPro" id="IPR023195">
    <property type="entry name" value="Nict_dMeBzImd_PRibTrfase_N"/>
</dbReference>
<dbReference type="Pfam" id="PF02277">
    <property type="entry name" value="DBI_PRT"/>
    <property type="match status" value="1"/>
</dbReference>
<dbReference type="Proteomes" id="UP000557772">
    <property type="component" value="Unassembled WGS sequence"/>
</dbReference>
<dbReference type="RefSeq" id="WP_171156720.1">
    <property type="nucleotide sequence ID" value="NZ_JABENB010000002.1"/>
</dbReference>
<keyword evidence="6" id="KW-0328">Glycosyltransferase</keyword>
<evidence type="ECO:0000256" key="4">
    <source>
        <dbReference type="ARBA" id="ARBA00015486"/>
    </source>
</evidence>
<evidence type="ECO:0000256" key="10">
    <source>
        <dbReference type="SAM" id="MobiDB-lite"/>
    </source>
</evidence>
<dbReference type="Pfam" id="PF00881">
    <property type="entry name" value="Nitroreductase"/>
    <property type="match status" value="1"/>
</dbReference>
<evidence type="ECO:0000256" key="6">
    <source>
        <dbReference type="ARBA" id="ARBA00022676"/>
    </source>
</evidence>
<name>A0A849AJ38_9MICO</name>
<dbReference type="CDD" id="cd02439">
    <property type="entry name" value="DMB-PRT_CobT"/>
    <property type="match status" value="1"/>
</dbReference>
<evidence type="ECO:0000256" key="3">
    <source>
        <dbReference type="ARBA" id="ARBA00011991"/>
    </source>
</evidence>
<keyword evidence="7" id="KW-0808">Transferase</keyword>
<dbReference type="Gene3D" id="3.40.50.10210">
    <property type="match status" value="1"/>
</dbReference>
<dbReference type="SUPFAM" id="SSF55469">
    <property type="entry name" value="FMN-dependent nitroreductase-like"/>
    <property type="match status" value="1"/>
</dbReference>
<accession>A0A849AJ38</accession>
<dbReference type="AlphaFoldDB" id="A0A849AJ38"/>
<dbReference type="NCBIfam" id="TIGR02476">
    <property type="entry name" value="BluB"/>
    <property type="match status" value="1"/>
</dbReference>
<keyword evidence="13" id="KW-1185">Reference proteome</keyword>
<evidence type="ECO:0000256" key="1">
    <source>
        <dbReference type="ARBA" id="ARBA00005049"/>
    </source>
</evidence>
<organism evidence="12 13">
    <name type="scientific">Flexivirga aerilata</name>
    <dbReference type="NCBI Taxonomy" id="1656889"/>
    <lineage>
        <taxon>Bacteria</taxon>
        <taxon>Bacillati</taxon>
        <taxon>Actinomycetota</taxon>
        <taxon>Actinomycetes</taxon>
        <taxon>Micrococcales</taxon>
        <taxon>Dermacoccaceae</taxon>
        <taxon>Flexivirga</taxon>
    </lineage>
</organism>
<feature type="region of interest" description="Disordered" evidence="10">
    <location>
        <begin position="1"/>
        <end position="30"/>
    </location>
</feature>
<dbReference type="Gene3D" id="3.40.109.10">
    <property type="entry name" value="NADH Oxidase"/>
    <property type="match status" value="1"/>
</dbReference>
<dbReference type="PANTHER" id="PTHR43463">
    <property type="entry name" value="NICOTINATE-NUCLEOTIDE--DIMETHYLBENZIMIDAZOLE PHOSPHORIBOSYLTRANSFERASE"/>
    <property type="match status" value="1"/>
</dbReference>
<dbReference type="EC" id="2.4.2.21" evidence="3"/>
<proteinExistence type="inferred from homology"/>
<evidence type="ECO:0000256" key="8">
    <source>
        <dbReference type="ARBA" id="ARBA00030686"/>
    </source>
</evidence>
<reference evidence="12 13" key="1">
    <citation type="submission" date="2020-05" db="EMBL/GenBank/DDBJ databases">
        <title>Flexivirga sp. ID2601S isolated from air conditioner.</title>
        <authorList>
            <person name="Kim D.H."/>
        </authorList>
    </citation>
    <scope>NUCLEOTIDE SEQUENCE [LARGE SCALE GENOMIC DNA]</scope>
    <source>
        <strain evidence="12 13">ID2601S</strain>
    </source>
</reference>
<dbReference type="InterPro" id="IPR012825">
    <property type="entry name" value="BluB"/>
</dbReference>